<dbReference type="GO" id="GO:0008270">
    <property type="term" value="F:zinc ion binding"/>
    <property type="evidence" value="ECO:0007669"/>
    <property type="project" value="UniProtKB-KW"/>
</dbReference>
<dbReference type="GO" id="GO:0000978">
    <property type="term" value="F:RNA polymerase II cis-regulatory region sequence-specific DNA binding"/>
    <property type="evidence" value="ECO:0007669"/>
    <property type="project" value="TreeGrafter"/>
</dbReference>
<dbReference type="InterPro" id="IPR036236">
    <property type="entry name" value="Znf_C2H2_sf"/>
</dbReference>
<dbReference type="FunFam" id="3.30.160.60:FF:000446">
    <property type="entry name" value="Zinc finger protein"/>
    <property type="match status" value="1"/>
</dbReference>
<evidence type="ECO:0000256" key="2">
    <source>
        <dbReference type="ARBA" id="ARBA00006991"/>
    </source>
</evidence>
<proteinExistence type="inferred from homology"/>
<keyword evidence="6" id="KW-0862">Zinc</keyword>
<evidence type="ECO:0000256" key="4">
    <source>
        <dbReference type="ARBA" id="ARBA00022737"/>
    </source>
</evidence>
<dbReference type="SMART" id="SM00355">
    <property type="entry name" value="ZnF_C2H2"/>
    <property type="match status" value="2"/>
</dbReference>
<evidence type="ECO:0000256" key="7">
    <source>
        <dbReference type="ARBA" id="ARBA00023125"/>
    </source>
</evidence>
<comment type="subcellular location">
    <subcellularLocation>
        <location evidence="1">Nucleus</location>
    </subcellularLocation>
</comment>
<gene>
    <name evidence="11" type="primary">Znf107_1</name>
    <name evidence="11" type="ORF">ORISOL_R04484</name>
</gene>
<dbReference type="PANTHER" id="PTHR23226:SF416">
    <property type="entry name" value="FI01424P"/>
    <property type="match status" value="1"/>
</dbReference>
<evidence type="ECO:0000313" key="12">
    <source>
        <dbReference type="Proteomes" id="UP000571324"/>
    </source>
</evidence>
<dbReference type="GO" id="GO:0005634">
    <property type="term" value="C:nucleus"/>
    <property type="evidence" value="ECO:0007669"/>
    <property type="project" value="UniProtKB-SubCell"/>
</dbReference>
<evidence type="ECO:0000256" key="5">
    <source>
        <dbReference type="ARBA" id="ARBA00022771"/>
    </source>
</evidence>
<dbReference type="SUPFAM" id="SSF57667">
    <property type="entry name" value="beta-beta-alpha zinc fingers"/>
    <property type="match status" value="1"/>
</dbReference>
<evidence type="ECO:0000256" key="9">
    <source>
        <dbReference type="PROSITE-ProRule" id="PRU00042"/>
    </source>
</evidence>
<accession>A0A7K6CSF5</accession>
<dbReference type="Gene3D" id="3.30.160.60">
    <property type="entry name" value="Classic Zinc Finger"/>
    <property type="match status" value="2"/>
</dbReference>
<organism evidence="11 12">
    <name type="scientific">Origma solitaria</name>
    <dbReference type="NCBI Taxonomy" id="720586"/>
    <lineage>
        <taxon>Eukaryota</taxon>
        <taxon>Metazoa</taxon>
        <taxon>Chordata</taxon>
        <taxon>Craniata</taxon>
        <taxon>Vertebrata</taxon>
        <taxon>Euteleostomi</taxon>
        <taxon>Archelosauria</taxon>
        <taxon>Archosauria</taxon>
        <taxon>Dinosauria</taxon>
        <taxon>Saurischia</taxon>
        <taxon>Theropoda</taxon>
        <taxon>Coelurosauria</taxon>
        <taxon>Aves</taxon>
        <taxon>Neognathae</taxon>
        <taxon>Neoaves</taxon>
        <taxon>Telluraves</taxon>
        <taxon>Australaves</taxon>
        <taxon>Passeriformes</taxon>
        <taxon>Meliphagoidea</taxon>
        <taxon>Acanthizidae</taxon>
        <taxon>Origma</taxon>
    </lineage>
</organism>
<reference evidence="11 12" key="1">
    <citation type="submission" date="2019-09" db="EMBL/GenBank/DDBJ databases">
        <title>Bird 10,000 Genomes (B10K) Project - Family phase.</title>
        <authorList>
            <person name="Zhang G."/>
        </authorList>
    </citation>
    <scope>NUCLEOTIDE SEQUENCE [LARGE SCALE GENOMIC DNA]</scope>
    <source>
        <strain evidence="11">B10K-DU-029-52</strain>
    </source>
</reference>
<dbReference type="InterPro" id="IPR013087">
    <property type="entry name" value="Znf_C2H2_type"/>
</dbReference>
<evidence type="ECO:0000259" key="10">
    <source>
        <dbReference type="PROSITE" id="PS50157"/>
    </source>
</evidence>
<dbReference type="EMBL" id="VZRL01000788">
    <property type="protein sequence ID" value="NWV17669.1"/>
    <property type="molecule type" value="Genomic_DNA"/>
</dbReference>
<dbReference type="OrthoDB" id="654211at2759"/>
<sequence length="78" mass="8982">ERPPLCWEGSQSSNVAVPEQLQNREKAFSCSERGISFGRSHHLTRHKMTHTGERPCECGVCGKGFIERYQLIRHHLIH</sequence>
<keyword evidence="8" id="KW-0539">Nucleus</keyword>
<feature type="domain" description="C2H2-type" evidence="10">
    <location>
        <begin position="56"/>
        <end position="78"/>
    </location>
</feature>
<evidence type="ECO:0000256" key="6">
    <source>
        <dbReference type="ARBA" id="ARBA00022833"/>
    </source>
</evidence>
<keyword evidence="12" id="KW-1185">Reference proteome</keyword>
<dbReference type="PROSITE" id="PS50157">
    <property type="entry name" value="ZINC_FINGER_C2H2_2"/>
    <property type="match status" value="2"/>
</dbReference>
<evidence type="ECO:0000256" key="8">
    <source>
        <dbReference type="ARBA" id="ARBA00023242"/>
    </source>
</evidence>
<dbReference type="FunFam" id="3.30.160.60:FF:001174">
    <property type="entry name" value="zinc finger protein 527 isoform X1"/>
    <property type="match status" value="1"/>
</dbReference>
<evidence type="ECO:0000256" key="3">
    <source>
        <dbReference type="ARBA" id="ARBA00022723"/>
    </source>
</evidence>
<feature type="non-terminal residue" evidence="11">
    <location>
        <position position="1"/>
    </location>
</feature>
<feature type="domain" description="C2H2-type" evidence="10">
    <location>
        <begin position="28"/>
        <end position="55"/>
    </location>
</feature>
<keyword evidence="3" id="KW-0479">Metal-binding</keyword>
<dbReference type="AlphaFoldDB" id="A0A7K6CSF5"/>
<keyword evidence="5 9" id="KW-0863">Zinc-finger</keyword>
<protein>
    <submittedName>
        <fullName evidence="11">ZN107 protein</fullName>
    </submittedName>
</protein>
<keyword evidence="7" id="KW-0238">DNA-binding</keyword>
<dbReference type="PANTHER" id="PTHR23226">
    <property type="entry name" value="ZINC FINGER AND SCAN DOMAIN-CONTAINING"/>
    <property type="match status" value="1"/>
</dbReference>
<evidence type="ECO:0000313" key="11">
    <source>
        <dbReference type="EMBL" id="NWV17669.1"/>
    </source>
</evidence>
<dbReference type="Proteomes" id="UP000571324">
    <property type="component" value="Unassembled WGS sequence"/>
</dbReference>
<comment type="similarity">
    <text evidence="2">Belongs to the krueppel C2H2-type zinc-finger protein family.</text>
</comment>
<feature type="non-terminal residue" evidence="11">
    <location>
        <position position="78"/>
    </location>
</feature>
<evidence type="ECO:0000256" key="1">
    <source>
        <dbReference type="ARBA" id="ARBA00004123"/>
    </source>
</evidence>
<dbReference type="Pfam" id="PF00096">
    <property type="entry name" value="zf-C2H2"/>
    <property type="match status" value="1"/>
</dbReference>
<name>A0A7K6CSF5_9PASS</name>
<keyword evidence="4" id="KW-0677">Repeat</keyword>
<comment type="caution">
    <text evidence="11">The sequence shown here is derived from an EMBL/GenBank/DDBJ whole genome shotgun (WGS) entry which is preliminary data.</text>
</comment>
<dbReference type="GO" id="GO:0000981">
    <property type="term" value="F:DNA-binding transcription factor activity, RNA polymerase II-specific"/>
    <property type="evidence" value="ECO:0007669"/>
    <property type="project" value="TreeGrafter"/>
</dbReference>
<dbReference type="PROSITE" id="PS00028">
    <property type="entry name" value="ZINC_FINGER_C2H2_1"/>
    <property type="match status" value="1"/>
</dbReference>